<proteinExistence type="predicted"/>
<evidence type="ECO:0000256" key="5">
    <source>
        <dbReference type="ARBA" id="ARBA00023242"/>
    </source>
</evidence>
<name>A0A8H7N6R5_BIOOC</name>
<keyword evidence="3" id="KW-0238">DNA-binding</keyword>
<evidence type="ECO:0000256" key="2">
    <source>
        <dbReference type="ARBA" id="ARBA00023015"/>
    </source>
</evidence>
<organism evidence="7 8">
    <name type="scientific">Bionectria ochroleuca</name>
    <name type="common">Gliocladium roseum</name>
    <dbReference type="NCBI Taxonomy" id="29856"/>
    <lineage>
        <taxon>Eukaryota</taxon>
        <taxon>Fungi</taxon>
        <taxon>Dikarya</taxon>
        <taxon>Ascomycota</taxon>
        <taxon>Pezizomycotina</taxon>
        <taxon>Sordariomycetes</taxon>
        <taxon>Hypocreomycetidae</taxon>
        <taxon>Hypocreales</taxon>
        <taxon>Bionectriaceae</taxon>
        <taxon>Clonostachys</taxon>
    </lineage>
</organism>
<reference evidence="7" key="1">
    <citation type="submission" date="2020-10" db="EMBL/GenBank/DDBJ databases">
        <title>High-Quality Genome Resource of Clonostachys rosea strain S41 by Oxford Nanopore Long-Read Sequencing.</title>
        <authorList>
            <person name="Wang H."/>
        </authorList>
    </citation>
    <scope>NUCLEOTIDE SEQUENCE</scope>
    <source>
        <strain evidence="7">S41</strain>
    </source>
</reference>
<feature type="compositionally biased region" description="Polar residues" evidence="6">
    <location>
        <begin position="10"/>
        <end position="20"/>
    </location>
</feature>
<evidence type="ECO:0000256" key="4">
    <source>
        <dbReference type="ARBA" id="ARBA00023163"/>
    </source>
</evidence>
<feature type="region of interest" description="Disordered" evidence="6">
    <location>
        <begin position="1"/>
        <end position="41"/>
    </location>
</feature>
<dbReference type="AlphaFoldDB" id="A0A8H7N6R5"/>
<evidence type="ECO:0000313" key="8">
    <source>
        <dbReference type="Proteomes" id="UP000616885"/>
    </source>
</evidence>
<dbReference type="InterPro" id="IPR011039">
    <property type="entry name" value="TFIIF_interaction"/>
</dbReference>
<dbReference type="GO" id="GO:0006367">
    <property type="term" value="P:transcription initiation at RNA polymerase II promoter"/>
    <property type="evidence" value="ECO:0007669"/>
    <property type="project" value="InterPro"/>
</dbReference>
<sequence>MLPPPPAPRSNAQNGAQQSLEQRRLNNKGWMDPPPPGAQDIPIMTTKKELLQGMRFHLMKFAQSKMDDKPVDPTDQNEFARPVTLQRRDARQPPAGRAVRY</sequence>
<evidence type="ECO:0000256" key="6">
    <source>
        <dbReference type="SAM" id="MobiDB-lite"/>
    </source>
</evidence>
<evidence type="ECO:0000256" key="1">
    <source>
        <dbReference type="ARBA" id="ARBA00004123"/>
    </source>
</evidence>
<dbReference type="Proteomes" id="UP000616885">
    <property type="component" value="Unassembled WGS sequence"/>
</dbReference>
<dbReference type="GO" id="GO:0003677">
    <property type="term" value="F:DNA binding"/>
    <property type="evidence" value="ECO:0007669"/>
    <property type="project" value="UniProtKB-KW"/>
</dbReference>
<accession>A0A8H7N6R5</accession>
<keyword evidence="5" id="KW-0539">Nucleus</keyword>
<comment type="caution">
    <text evidence="7">The sequence shown here is derived from an EMBL/GenBank/DDBJ whole genome shotgun (WGS) entry which is preliminary data.</text>
</comment>
<evidence type="ECO:0000313" key="7">
    <source>
        <dbReference type="EMBL" id="KAF9750145.1"/>
    </source>
</evidence>
<dbReference type="EMBL" id="JADCTT010000007">
    <property type="protein sequence ID" value="KAF9750145.1"/>
    <property type="molecule type" value="Genomic_DNA"/>
</dbReference>
<keyword evidence="2" id="KW-0805">Transcription regulation</keyword>
<comment type="subcellular location">
    <subcellularLocation>
        <location evidence="1">Nucleus</location>
    </subcellularLocation>
</comment>
<evidence type="ECO:0000256" key="3">
    <source>
        <dbReference type="ARBA" id="ARBA00023125"/>
    </source>
</evidence>
<dbReference type="GO" id="GO:0005634">
    <property type="term" value="C:nucleus"/>
    <property type="evidence" value="ECO:0007669"/>
    <property type="project" value="UniProtKB-SubCell"/>
</dbReference>
<protein>
    <submittedName>
        <fullName evidence="7">Uncharacterized protein</fullName>
    </submittedName>
</protein>
<gene>
    <name evidence="7" type="ORF">IM811_016172</name>
</gene>
<keyword evidence="4" id="KW-0804">Transcription</keyword>
<dbReference type="SUPFAM" id="SSF50916">
    <property type="entry name" value="Rap30/74 interaction domains"/>
    <property type="match status" value="1"/>
</dbReference>
<feature type="region of interest" description="Disordered" evidence="6">
    <location>
        <begin position="65"/>
        <end position="101"/>
    </location>
</feature>